<reference evidence="1" key="1">
    <citation type="submission" date="2020-08" db="EMBL/GenBank/DDBJ databases">
        <title>Multicomponent nature underlies the extraordinary mechanical properties of spider dragline silk.</title>
        <authorList>
            <person name="Kono N."/>
            <person name="Nakamura H."/>
            <person name="Mori M."/>
            <person name="Yoshida Y."/>
            <person name="Ohtoshi R."/>
            <person name="Malay A.D."/>
            <person name="Moran D.A.P."/>
            <person name="Tomita M."/>
            <person name="Numata K."/>
            <person name="Arakawa K."/>
        </authorList>
    </citation>
    <scope>NUCLEOTIDE SEQUENCE</scope>
</reference>
<dbReference type="Proteomes" id="UP000887159">
    <property type="component" value="Unassembled WGS sequence"/>
</dbReference>
<sequence length="75" mass="8908">MVLQANDRHTSSHVEFREPRSDYFRQLRAPCRYQYDFALFHPNSEEEHPRGGQRPPISLLLPPTLREDLQLNGYL</sequence>
<keyword evidence="2" id="KW-1185">Reference proteome</keyword>
<protein>
    <submittedName>
        <fullName evidence="1">Uncharacterized protein</fullName>
    </submittedName>
</protein>
<dbReference type="AlphaFoldDB" id="A0A8X6RPH7"/>
<accession>A0A8X6RPH7</accession>
<evidence type="ECO:0000313" key="2">
    <source>
        <dbReference type="Proteomes" id="UP000887159"/>
    </source>
</evidence>
<name>A0A8X6RPH7_TRICX</name>
<evidence type="ECO:0000313" key="1">
    <source>
        <dbReference type="EMBL" id="GFX98588.1"/>
    </source>
</evidence>
<proteinExistence type="predicted"/>
<organism evidence="1 2">
    <name type="scientific">Trichonephila clavipes</name>
    <name type="common">Golden silk orbweaver</name>
    <name type="synonym">Nephila clavipes</name>
    <dbReference type="NCBI Taxonomy" id="2585209"/>
    <lineage>
        <taxon>Eukaryota</taxon>
        <taxon>Metazoa</taxon>
        <taxon>Ecdysozoa</taxon>
        <taxon>Arthropoda</taxon>
        <taxon>Chelicerata</taxon>
        <taxon>Arachnida</taxon>
        <taxon>Araneae</taxon>
        <taxon>Araneomorphae</taxon>
        <taxon>Entelegynae</taxon>
        <taxon>Araneoidea</taxon>
        <taxon>Nephilidae</taxon>
        <taxon>Trichonephila</taxon>
    </lineage>
</organism>
<comment type="caution">
    <text evidence="1">The sequence shown here is derived from an EMBL/GenBank/DDBJ whole genome shotgun (WGS) entry which is preliminary data.</text>
</comment>
<dbReference type="EMBL" id="BMAU01021203">
    <property type="protein sequence ID" value="GFX98588.1"/>
    <property type="molecule type" value="Genomic_DNA"/>
</dbReference>
<gene>
    <name evidence="1" type="ORF">TNCV_1501661</name>
</gene>